<dbReference type="EMBL" id="FMUX01000026">
    <property type="protein sequence ID" value="SCY84624.1"/>
    <property type="molecule type" value="Genomic_DNA"/>
</dbReference>
<dbReference type="Proteomes" id="UP000198870">
    <property type="component" value="Unassembled WGS sequence"/>
</dbReference>
<dbReference type="STRING" id="419481.SAMN05216233_12634"/>
<accession>A0A1G5J8V8</accession>
<evidence type="ECO:0000313" key="2">
    <source>
        <dbReference type="Proteomes" id="UP000198870"/>
    </source>
</evidence>
<dbReference type="RefSeq" id="WP_092215066.1">
    <property type="nucleotide sequence ID" value="NZ_FMUX01000026.1"/>
</dbReference>
<evidence type="ECO:0008006" key="3">
    <source>
        <dbReference type="Google" id="ProtNLM"/>
    </source>
</evidence>
<protein>
    <recommendedName>
        <fullName evidence="3">Cytoplasmic protein</fullName>
    </recommendedName>
</protein>
<name>A0A1G5J8V8_9BACT</name>
<proteinExistence type="predicted"/>
<dbReference type="AlphaFoldDB" id="A0A1G5J8V8"/>
<evidence type="ECO:0000313" key="1">
    <source>
        <dbReference type="EMBL" id="SCY84624.1"/>
    </source>
</evidence>
<keyword evidence="2" id="KW-1185">Reference proteome</keyword>
<reference evidence="1 2" key="1">
    <citation type="submission" date="2016-10" db="EMBL/GenBank/DDBJ databases">
        <authorList>
            <person name="de Groot N.N."/>
        </authorList>
    </citation>
    <scope>NUCLEOTIDE SEQUENCE [LARGE SCALE GENOMIC DNA]</scope>
    <source>
        <strain evidence="1 2">AA1</strain>
    </source>
</reference>
<sequence>MSKHTYRFVEEYTGIAMYGWDLEGDLDTLKYYLQKFSDDSFLDLIMTKLDQEDRDAIYSLLTSLLKKHLTEPEYHRHFLKDGTH</sequence>
<organism evidence="1 2">
    <name type="scientific">Desulfoluna spongiiphila</name>
    <dbReference type="NCBI Taxonomy" id="419481"/>
    <lineage>
        <taxon>Bacteria</taxon>
        <taxon>Pseudomonadati</taxon>
        <taxon>Thermodesulfobacteriota</taxon>
        <taxon>Desulfobacteria</taxon>
        <taxon>Desulfobacterales</taxon>
        <taxon>Desulfolunaceae</taxon>
        <taxon>Desulfoluna</taxon>
    </lineage>
</organism>
<dbReference type="OrthoDB" id="5432565at2"/>
<gene>
    <name evidence="1" type="ORF">SAMN05216233_12634</name>
</gene>